<accession>A0A6A6CW73</accession>
<keyword evidence="3" id="KW-1185">Reference proteome</keyword>
<dbReference type="GeneID" id="54569227"/>
<proteinExistence type="predicted"/>
<gene>
    <name evidence="2" type="ORF">M409DRAFT_64192</name>
</gene>
<evidence type="ECO:0000256" key="1">
    <source>
        <dbReference type="SAM" id="MobiDB-lite"/>
    </source>
</evidence>
<dbReference type="AlphaFoldDB" id="A0A6A6CW73"/>
<dbReference type="EMBL" id="ML993585">
    <property type="protein sequence ID" value="KAF2170458.1"/>
    <property type="molecule type" value="Genomic_DNA"/>
</dbReference>
<evidence type="ECO:0000313" key="2">
    <source>
        <dbReference type="EMBL" id="KAF2170458.1"/>
    </source>
</evidence>
<feature type="compositionally biased region" description="Polar residues" evidence="1">
    <location>
        <begin position="10"/>
        <end position="27"/>
    </location>
</feature>
<dbReference type="Proteomes" id="UP000799537">
    <property type="component" value="Unassembled WGS sequence"/>
</dbReference>
<protein>
    <submittedName>
        <fullName evidence="2">Uncharacterized protein</fullName>
    </submittedName>
</protein>
<name>A0A6A6CW73_ZASCE</name>
<dbReference type="RefSeq" id="XP_033671347.1">
    <property type="nucleotide sequence ID" value="XM_033815955.1"/>
</dbReference>
<feature type="region of interest" description="Disordered" evidence="1">
    <location>
        <begin position="1"/>
        <end position="27"/>
    </location>
</feature>
<reference evidence="2" key="1">
    <citation type="journal article" date="2020" name="Stud. Mycol.">
        <title>101 Dothideomycetes genomes: a test case for predicting lifestyles and emergence of pathogens.</title>
        <authorList>
            <person name="Haridas S."/>
            <person name="Albert R."/>
            <person name="Binder M."/>
            <person name="Bloem J."/>
            <person name="Labutti K."/>
            <person name="Salamov A."/>
            <person name="Andreopoulos B."/>
            <person name="Baker S."/>
            <person name="Barry K."/>
            <person name="Bills G."/>
            <person name="Bluhm B."/>
            <person name="Cannon C."/>
            <person name="Castanera R."/>
            <person name="Culley D."/>
            <person name="Daum C."/>
            <person name="Ezra D."/>
            <person name="Gonzalez J."/>
            <person name="Henrissat B."/>
            <person name="Kuo A."/>
            <person name="Liang C."/>
            <person name="Lipzen A."/>
            <person name="Lutzoni F."/>
            <person name="Magnuson J."/>
            <person name="Mondo S."/>
            <person name="Nolan M."/>
            <person name="Ohm R."/>
            <person name="Pangilinan J."/>
            <person name="Park H.-J."/>
            <person name="Ramirez L."/>
            <person name="Alfaro M."/>
            <person name="Sun H."/>
            <person name="Tritt A."/>
            <person name="Yoshinaga Y."/>
            <person name="Zwiers L.-H."/>
            <person name="Turgeon B."/>
            <person name="Goodwin S."/>
            <person name="Spatafora J."/>
            <person name="Crous P."/>
            <person name="Grigoriev I."/>
        </authorList>
    </citation>
    <scope>NUCLEOTIDE SEQUENCE</scope>
    <source>
        <strain evidence="2">ATCC 36951</strain>
    </source>
</reference>
<organism evidence="2 3">
    <name type="scientific">Zasmidium cellare ATCC 36951</name>
    <dbReference type="NCBI Taxonomy" id="1080233"/>
    <lineage>
        <taxon>Eukaryota</taxon>
        <taxon>Fungi</taxon>
        <taxon>Dikarya</taxon>
        <taxon>Ascomycota</taxon>
        <taxon>Pezizomycotina</taxon>
        <taxon>Dothideomycetes</taxon>
        <taxon>Dothideomycetidae</taxon>
        <taxon>Mycosphaerellales</taxon>
        <taxon>Mycosphaerellaceae</taxon>
        <taxon>Zasmidium</taxon>
    </lineage>
</organism>
<dbReference type="OrthoDB" id="5379086at2759"/>
<sequence>MTKYGPAAPNVNSTTPSKAVPPTSTGPVSAEDWAIITDLLETIDRDPSSIEARRVLAHQYEVFGWNDEAAQQIRTILSLRPGDEEAAAWLIAHLHNGGDNAPATQVKTVSNQRPRYRVHKTGTLQDLQSGYKNIMANAQALSLELQIFQDLCGPSHDFAGQISDLKAIAEGRLTSVVKVRPPPATRAVAAKIIAAATMSAREDIAFADLESNARYLRNRNTPSRNDELRSALWKRTTAIKSSLPKDMTQVPETAFMHIEHEILRKTYRNAETMLGDSISSITRQNFFASEDGYAWDMSELAAAIKANGGVMRNPLSREMFSAGDVGRIVTHAQGRDLGALQLQQQELSSGVRKDTIDRLDQMARILLDDQSADSAPSRAAVEDFTLYVATLPLAEQEALDKLKVPAKDSHTGNAFDTTVGDAVADAKANRQCFHKTADLLRQATGWLRDNGGKEAKVPGAWD</sequence>
<evidence type="ECO:0000313" key="3">
    <source>
        <dbReference type="Proteomes" id="UP000799537"/>
    </source>
</evidence>